<accession>A0ABV6YNP1</accession>
<comment type="caution">
    <text evidence="2">The sequence shown here is derived from an EMBL/GenBank/DDBJ whole genome shotgun (WGS) entry which is preliminary data.</text>
</comment>
<organism evidence="2 3">
    <name type="scientific">Eiseniibacteriota bacterium</name>
    <dbReference type="NCBI Taxonomy" id="2212470"/>
    <lineage>
        <taxon>Bacteria</taxon>
        <taxon>Candidatus Eiseniibacteriota</taxon>
    </lineage>
</organism>
<sequence>MMRRGHLRPGPIFQVLLLVLIVFAFSRISHSGEEAIGSTRIKPLARTWKVEADTSIAYPYSDIGGEIRLRFVDFGSAIGLGSETDPDRRFFRIRGRLWYEHRFNPATRVVAGLANESFSFLECESCDSEFGEIIFESLYLEWIRQAGQPVGLRIGRQDLFYADGLLVCDGGPLDGSRTIYVNGAALTSSIPLWSFDIFTAYNPKTDEYLPRINSKYRKLIEHYEFLAGIMARRTAPDGGKTSYAIEPYYIYKREMDDPRNASIHTVGIRLGFPIWQTRFATELAYQAGKVPETEISEDSPVEIPDLYGPQSISAYAATVKLGMDLGEPISGNITLGYIHLQGDERTTRNKYEGWNPVLGRWPIWSELYIYTLLMERDAHPMKQGVAFWQNLKAPYLDLRIGPHRHLKFLGRYMRLGADESIFSDPQNEGPLDRGNLLVFRLSYNPLPDWSVHLHFEAFRPGGFYDPYFESIEAEGPEDATFFRIEVKKVF</sequence>
<dbReference type="InterPro" id="IPR025388">
    <property type="entry name" value="Alginate_export_dom"/>
</dbReference>
<protein>
    <submittedName>
        <fullName evidence="2">Alginate export family protein</fullName>
    </submittedName>
</protein>
<dbReference type="Gene3D" id="2.40.160.100">
    <property type="match status" value="1"/>
</dbReference>
<dbReference type="EMBL" id="JBHPEI010000010">
    <property type="protein sequence ID" value="MFC1799519.1"/>
    <property type="molecule type" value="Genomic_DNA"/>
</dbReference>
<dbReference type="Proteomes" id="UP001594288">
    <property type="component" value="Unassembled WGS sequence"/>
</dbReference>
<reference evidence="2 3" key="1">
    <citation type="submission" date="2024-09" db="EMBL/GenBank/DDBJ databases">
        <authorList>
            <person name="D'Angelo T."/>
        </authorList>
    </citation>
    <scope>NUCLEOTIDE SEQUENCE [LARGE SCALE GENOMIC DNA]</scope>
    <source>
        <strain evidence="2">SAG AM-311-F02</strain>
    </source>
</reference>
<dbReference type="Pfam" id="PF13372">
    <property type="entry name" value="Alginate_exp"/>
    <property type="match status" value="1"/>
</dbReference>
<proteinExistence type="predicted"/>
<dbReference type="InterPro" id="IPR053728">
    <property type="entry name" value="Alginate_Permeability_Chnl"/>
</dbReference>
<evidence type="ECO:0000313" key="3">
    <source>
        <dbReference type="Proteomes" id="UP001594288"/>
    </source>
</evidence>
<keyword evidence="3" id="KW-1185">Reference proteome</keyword>
<name>A0ABV6YNP1_UNCEI</name>
<evidence type="ECO:0000313" key="2">
    <source>
        <dbReference type="EMBL" id="MFC1799519.1"/>
    </source>
</evidence>
<feature type="domain" description="Alginate export" evidence="1">
    <location>
        <begin position="61"/>
        <end position="359"/>
    </location>
</feature>
<evidence type="ECO:0000259" key="1">
    <source>
        <dbReference type="Pfam" id="PF13372"/>
    </source>
</evidence>
<gene>
    <name evidence="2" type="ORF">ACFL2Z_01215</name>
</gene>